<feature type="transmembrane region" description="Helical" evidence="2">
    <location>
        <begin position="281"/>
        <end position="309"/>
    </location>
</feature>
<accession>A0A4V0WPP0</accession>
<evidence type="ECO:0000256" key="1">
    <source>
        <dbReference type="ARBA" id="ARBA00004651"/>
    </source>
</evidence>
<dbReference type="InterPro" id="IPR036259">
    <property type="entry name" value="MFS_trans_sf"/>
</dbReference>
<dbReference type="PANTHER" id="PTHR23530">
    <property type="entry name" value="TRANSPORT PROTEIN-RELATED"/>
    <property type="match status" value="1"/>
</dbReference>
<dbReference type="Proteomes" id="UP000290567">
    <property type="component" value="Unassembled WGS sequence"/>
</dbReference>
<dbReference type="PANTHER" id="PTHR23530:SF1">
    <property type="entry name" value="PERMEASE, MAJOR FACILITATOR SUPERFAMILY-RELATED"/>
    <property type="match status" value="1"/>
</dbReference>
<feature type="transmembrane region" description="Helical" evidence="2">
    <location>
        <begin position="91"/>
        <end position="111"/>
    </location>
</feature>
<evidence type="ECO:0000256" key="2">
    <source>
        <dbReference type="SAM" id="Phobius"/>
    </source>
</evidence>
<feature type="transmembrane region" description="Helical" evidence="2">
    <location>
        <begin position="250"/>
        <end position="269"/>
    </location>
</feature>
<gene>
    <name evidence="3" type="primary">yxaM</name>
    <name evidence="3" type="ORF">NRIC_24200</name>
</gene>
<dbReference type="InterPro" id="IPR053160">
    <property type="entry name" value="MFS_DHA3_Transporter"/>
</dbReference>
<feature type="transmembrane region" description="Helical" evidence="2">
    <location>
        <begin position="37"/>
        <end position="56"/>
    </location>
</feature>
<evidence type="ECO:0000313" key="3">
    <source>
        <dbReference type="EMBL" id="GCF94529.1"/>
    </source>
</evidence>
<dbReference type="OrthoDB" id="9816124at2"/>
<name>A0A4V0WPP0_9ENTE</name>
<dbReference type="GO" id="GO:0005886">
    <property type="term" value="C:plasma membrane"/>
    <property type="evidence" value="ECO:0007669"/>
    <property type="project" value="UniProtKB-SubCell"/>
</dbReference>
<keyword evidence="4" id="KW-1185">Reference proteome</keyword>
<dbReference type="EMBL" id="BJCC01000019">
    <property type="protein sequence ID" value="GCF94529.1"/>
    <property type="molecule type" value="Genomic_DNA"/>
</dbReference>
<feature type="transmembrane region" description="Helical" evidence="2">
    <location>
        <begin position="215"/>
        <end position="235"/>
    </location>
</feature>
<reference evidence="4" key="1">
    <citation type="submission" date="2019-02" db="EMBL/GenBank/DDBJ databases">
        <title>Draft genome sequence of Enterococcus sp. Gos25-1.</title>
        <authorList>
            <person name="Tanaka N."/>
            <person name="Shiwa Y."/>
            <person name="Fujita N."/>
        </authorList>
    </citation>
    <scope>NUCLEOTIDE SEQUENCE [LARGE SCALE GENOMIC DNA]</scope>
    <source>
        <strain evidence="4">Gos25-1</strain>
    </source>
</reference>
<dbReference type="SUPFAM" id="SSF103473">
    <property type="entry name" value="MFS general substrate transporter"/>
    <property type="match status" value="1"/>
</dbReference>
<proteinExistence type="predicted"/>
<dbReference type="InterPro" id="IPR011701">
    <property type="entry name" value="MFS"/>
</dbReference>
<dbReference type="Pfam" id="PF07690">
    <property type="entry name" value="MFS_1"/>
    <property type="match status" value="1"/>
</dbReference>
<dbReference type="AlphaFoldDB" id="A0A4V0WPP0"/>
<keyword evidence="2" id="KW-0472">Membrane</keyword>
<dbReference type="GO" id="GO:0022857">
    <property type="term" value="F:transmembrane transporter activity"/>
    <property type="evidence" value="ECO:0007669"/>
    <property type="project" value="InterPro"/>
</dbReference>
<feature type="transmembrane region" description="Helical" evidence="2">
    <location>
        <begin position="12"/>
        <end position="31"/>
    </location>
</feature>
<organism evidence="3 4">
    <name type="scientific">Enterococcus florum</name>
    <dbReference type="NCBI Taxonomy" id="2480627"/>
    <lineage>
        <taxon>Bacteria</taxon>
        <taxon>Bacillati</taxon>
        <taxon>Bacillota</taxon>
        <taxon>Bacilli</taxon>
        <taxon>Lactobacillales</taxon>
        <taxon>Enterococcaceae</taxon>
        <taxon>Enterococcus</taxon>
    </lineage>
</organism>
<feature type="transmembrane region" description="Helical" evidence="2">
    <location>
        <begin position="161"/>
        <end position="182"/>
    </location>
</feature>
<keyword evidence="2" id="KW-0812">Transmembrane</keyword>
<evidence type="ECO:0000313" key="4">
    <source>
        <dbReference type="Proteomes" id="UP000290567"/>
    </source>
</evidence>
<keyword evidence="2" id="KW-1133">Transmembrane helix</keyword>
<dbReference type="RefSeq" id="WP_146622952.1">
    <property type="nucleotide sequence ID" value="NZ_BJCC01000019.1"/>
</dbReference>
<feature type="transmembrane region" description="Helical" evidence="2">
    <location>
        <begin position="346"/>
        <end position="377"/>
    </location>
</feature>
<dbReference type="Gene3D" id="1.20.1250.20">
    <property type="entry name" value="MFS general substrate transporter like domains"/>
    <property type="match status" value="1"/>
</dbReference>
<protein>
    <submittedName>
        <fullName evidence="3">Putative MFS-type transporter YxaM</fullName>
    </submittedName>
</protein>
<comment type="subcellular location">
    <subcellularLocation>
        <location evidence="1">Cell membrane</location>
        <topology evidence="1">Multi-pass membrane protein</topology>
    </subcellularLocation>
</comment>
<dbReference type="CDD" id="cd06174">
    <property type="entry name" value="MFS"/>
    <property type="match status" value="1"/>
</dbReference>
<comment type="caution">
    <text evidence="3">The sequence shown here is derived from an EMBL/GenBank/DDBJ whole genome shotgun (WGS) entry which is preliminary data.</text>
</comment>
<sequence length="393" mass="44508">MEFPVKKYCFYAYSFFTGLLFFMPVLLNIYLNRNIEVQTIFLIEIVYSLSIFVFEIPSGVLGDRYGHGRIVCIGLIGNFLTYLCFSLAQGIIAMCIIQAMLGLFGSFISGSDKVRFFSLLKTTYDNQSVFHIQKRANVLFIAANLISFISSGYLMRIDSSGSFVMLGTALGVIGSFIVFILANRQLKLTDQPKQSQSPVIKPSFSFHSFWAHKELLSWCIVSGILLAILENYYWIIQIYYDHLDFSNETVGILFMASCLITIACSRLSLFHGKSSKGYILLLVFPISYLMMPIPSVLVVPVVVILYSIMKIELRPFLENKILELQGNHPSTNISIVSWINHFIQVFFLLIYSLIFSFLSFGYAVVLLGVIILFAVLISLKMMINSRNAEQQTS</sequence>
<feature type="transmembrane region" description="Helical" evidence="2">
    <location>
        <begin position="136"/>
        <end position="155"/>
    </location>
</feature>